<keyword evidence="2" id="KW-0812">Transmembrane</keyword>
<evidence type="ECO:0000256" key="1">
    <source>
        <dbReference type="SAM" id="MobiDB-lite"/>
    </source>
</evidence>
<dbReference type="PANTHER" id="PTHR47272:SF2">
    <property type="entry name" value="PIGGYBAC TRANSPOSABLE ELEMENT-DERIVED PROTEIN 3-LIKE"/>
    <property type="match status" value="1"/>
</dbReference>
<protein>
    <submittedName>
        <fullName evidence="4">Chimeric ERCC6-PGBD3 protein</fullName>
    </submittedName>
</protein>
<dbReference type="Proteomes" id="UP000499080">
    <property type="component" value="Unassembled WGS sequence"/>
</dbReference>
<dbReference type="PANTHER" id="PTHR47272">
    <property type="entry name" value="DDE_TNP_1_7 DOMAIN-CONTAINING PROTEIN"/>
    <property type="match status" value="1"/>
</dbReference>
<name>A0A4Y2G592_ARAVE</name>
<dbReference type="Pfam" id="PF13843">
    <property type="entry name" value="DDE_Tnp_1_7"/>
    <property type="match status" value="1"/>
</dbReference>
<feature type="transmembrane region" description="Helical" evidence="2">
    <location>
        <begin position="266"/>
        <end position="286"/>
    </location>
</feature>
<accession>A0A4Y2G592</accession>
<evidence type="ECO:0000313" key="5">
    <source>
        <dbReference type="Proteomes" id="UP000499080"/>
    </source>
</evidence>
<keyword evidence="2" id="KW-0472">Membrane</keyword>
<dbReference type="AlphaFoldDB" id="A0A4Y2G592"/>
<evidence type="ECO:0000313" key="4">
    <source>
        <dbReference type="EMBL" id="GBM47875.1"/>
    </source>
</evidence>
<sequence length="598" mass="68870">MDTLRKDRRRILNVQNPDDQVLISKILQNSDISDLSEEEYETEMAVTVEPTRIGADIVHSESEDEQEGTVEDGPEPPSGDSTTPRSSIKWRHKVNSFEPFSYIDTNISSNTSTVSTPLQYFIKYIPSEMFSEMTTYTNMYALQKGVSFKPTTKEELEVLFGLHIIMGTLKYPRVNLYWDNSVGIPTFVNCMTRDRFFQLRANLHLVDTIHPNNEDRIYKVRPIFNSVRNRCLQLPVEKICSVDEQIVPFRGNLNIKQYMKNKPNPWGIKIFILCGISGIAYDFIVYQGSTTEFDNNLLSYGQSAAVVLQLSKRFVSKGHELYFDNYFNSYNLLQILKSKSINAAGTARLNRFSKPPLASDKECRTKGRGFSQEITSLDGDVALVKWVDNRSVVLASNFLGINKEDEVQRWSKESKSFIKVKRPEIVRRYNSGMGGVDLLDQLIALYRTNIRSKKWTLRMIFHAVDLAIVNSWIEYKNDMKVLSTPSKNILDLMNFRLKVADGLVNVGKQRGNLKRGRPSLAPPLPKKICRKPFTEIKPSKDLRTDQIDHMPDHDNAKYETRCKNKNCSFKTNIVCLKCKVHLCLKRDRNCFRNFHEKM</sequence>
<evidence type="ECO:0000259" key="3">
    <source>
        <dbReference type="Pfam" id="PF13843"/>
    </source>
</evidence>
<proteinExistence type="predicted"/>
<evidence type="ECO:0000256" key="2">
    <source>
        <dbReference type="SAM" id="Phobius"/>
    </source>
</evidence>
<reference evidence="4 5" key="1">
    <citation type="journal article" date="2019" name="Sci. Rep.">
        <title>Orb-weaving spider Araneus ventricosus genome elucidates the spidroin gene catalogue.</title>
        <authorList>
            <person name="Kono N."/>
            <person name="Nakamura H."/>
            <person name="Ohtoshi R."/>
            <person name="Moran D.A.P."/>
            <person name="Shinohara A."/>
            <person name="Yoshida Y."/>
            <person name="Fujiwara M."/>
            <person name="Mori M."/>
            <person name="Tomita M."/>
            <person name="Arakawa K."/>
        </authorList>
    </citation>
    <scope>NUCLEOTIDE SEQUENCE [LARGE SCALE GENOMIC DNA]</scope>
</reference>
<organism evidence="4 5">
    <name type="scientific">Araneus ventricosus</name>
    <name type="common">Orbweaver spider</name>
    <name type="synonym">Epeira ventricosa</name>
    <dbReference type="NCBI Taxonomy" id="182803"/>
    <lineage>
        <taxon>Eukaryota</taxon>
        <taxon>Metazoa</taxon>
        <taxon>Ecdysozoa</taxon>
        <taxon>Arthropoda</taxon>
        <taxon>Chelicerata</taxon>
        <taxon>Arachnida</taxon>
        <taxon>Araneae</taxon>
        <taxon>Araneomorphae</taxon>
        <taxon>Entelegynae</taxon>
        <taxon>Araneoidea</taxon>
        <taxon>Araneidae</taxon>
        <taxon>Araneus</taxon>
    </lineage>
</organism>
<comment type="caution">
    <text evidence="4">The sequence shown here is derived from an EMBL/GenBank/DDBJ whole genome shotgun (WGS) entry which is preliminary data.</text>
</comment>
<gene>
    <name evidence="4" type="primary">CSB-PGBD3_27</name>
    <name evidence="4" type="ORF">AVEN_75302_1</name>
</gene>
<feature type="domain" description="PiggyBac transposable element-derived protein" evidence="3">
    <location>
        <begin position="116"/>
        <end position="472"/>
    </location>
</feature>
<dbReference type="OrthoDB" id="123207at2759"/>
<keyword evidence="2" id="KW-1133">Transmembrane helix</keyword>
<feature type="compositionally biased region" description="Acidic residues" evidence="1">
    <location>
        <begin position="62"/>
        <end position="74"/>
    </location>
</feature>
<dbReference type="EMBL" id="BGPR01001196">
    <property type="protein sequence ID" value="GBM47875.1"/>
    <property type="molecule type" value="Genomic_DNA"/>
</dbReference>
<dbReference type="InterPro" id="IPR029526">
    <property type="entry name" value="PGBD"/>
</dbReference>
<feature type="region of interest" description="Disordered" evidence="1">
    <location>
        <begin position="59"/>
        <end position="88"/>
    </location>
</feature>
<keyword evidence="5" id="KW-1185">Reference proteome</keyword>